<evidence type="ECO:0000313" key="2">
    <source>
        <dbReference type="Proteomes" id="UP001497535"/>
    </source>
</evidence>
<proteinExistence type="predicted"/>
<name>A0ACB0YB32_MELEN</name>
<protein>
    <submittedName>
        <fullName evidence="1">Uncharacterized protein</fullName>
    </submittedName>
</protein>
<keyword evidence="2" id="KW-1185">Reference proteome</keyword>
<evidence type="ECO:0000313" key="1">
    <source>
        <dbReference type="EMBL" id="CAK5039115.1"/>
    </source>
</evidence>
<accession>A0ACB0YB32</accession>
<dbReference type="EMBL" id="CAVMJV010000009">
    <property type="protein sequence ID" value="CAK5039115.1"/>
    <property type="molecule type" value="Genomic_DNA"/>
</dbReference>
<gene>
    <name evidence="1" type="ORF">MENTE1834_LOCUS9834</name>
</gene>
<reference evidence="1" key="1">
    <citation type="submission" date="2023-11" db="EMBL/GenBank/DDBJ databases">
        <authorList>
            <person name="Poullet M."/>
        </authorList>
    </citation>
    <scope>NUCLEOTIDE SEQUENCE</scope>
    <source>
        <strain evidence="1">E1834</strain>
    </source>
</reference>
<organism evidence="1 2">
    <name type="scientific">Meloidogyne enterolobii</name>
    <name type="common">Root-knot nematode worm</name>
    <name type="synonym">Meloidogyne mayaguensis</name>
    <dbReference type="NCBI Taxonomy" id="390850"/>
    <lineage>
        <taxon>Eukaryota</taxon>
        <taxon>Metazoa</taxon>
        <taxon>Ecdysozoa</taxon>
        <taxon>Nematoda</taxon>
        <taxon>Chromadorea</taxon>
        <taxon>Rhabditida</taxon>
        <taxon>Tylenchina</taxon>
        <taxon>Tylenchomorpha</taxon>
        <taxon>Tylenchoidea</taxon>
        <taxon>Meloidogynidae</taxon>
        <taxon>Meloidogyninae</taxon>
        <taxon>Meloidogyne</taxon>
    </lineage>
</organism>
<comment type="caution">
    <text evidence="1">The sequence shown here is derived from an EMBL/GenBank/DDBJ whole genome shotgun (WGS) entry which is preliminary data.</text>
</comment>
<sequence>MRKGKQQLPPQNNLNESTKQVNLLKEEIKKENNTNQNKFKKLEKDLLEIQKLIENKEKMKNNELILNDGNNKRKMAEIEKIIYSNKNGVDYLSNEQKNIEYKIEEFDKEKNELYRELTEHKEFINVKIFLIGNFWRE</sequence>
<dbReference type="Proteomes" id="UP001497535">
    <property type="component" value="Unassembled WGS sequence"/>
</dbReference>